<dbReference type="SUPFAM" id="SSF103039">
    <property type="entry name" value="CheC-like"/>
    <property type="match status" value="1"/>
</dbReference>
<comment type="caution">
    <text evidence="3">The sequence shown here is derived from an EMBL/GenBank/DDBJ whole genome shotgun (WGS) entry which is preliminary data.</text>
</comment>
<dbReference type="Proteomes" id="UP000886289">
    <property type="component" value="Unassembled WGS sequence"/>
</dbReference>
<protein>
    <recommendedName>
        <fullName evidence="2">Chemotaxis phosphatase CheX-like domain-containing protein</fullName>
    </recommendedName>
</protein>
<dbReference type="EMBL" id="DRBS01000338">
    <property type="protein sequence ID" value="HDD45013.1"/>
    <property type="molecule type" value="Genomic_DNA"/>
</dbReference>
<evidence type="ECO:0000256" key="1">
    <source>
        <dbReference type="ARBA" id="ARBA00022500"/>
    </source>
</evidence>
<dbReference type="Pfam" id="PF13690">
    <property type="entry name" value="CheX"/>
    <property type="match status" value="1"/>
</dbReference>
<reference evidence="3" key="1">
    <citation type="journal article" date="2020" name="mSystems">
        <title>Genome- and Community-Level Interaction Insights into Carbon Utilization and Element Cycling Functions of Hydrothermarchaeota in Hydrothermal Sediment.</title>
        <authorList>
            <person name="Zhou Z."/>
            <person name="Liu Y."/>
            <person name="Xu W."/>
            <person name="Pan J."/>
            <person name="Luo Z.H."/>
            <person name="Li M."/>
        </authorList>
    </citation>
    <scope>NUCLEOTIDE SEQUENCE [LARGE SCALE GENOMIC DNA]</scope>
    <source>
        <strain evidence="3">HyVt-233</strain>
    </source>
</reference>
<dbReference type="GO" id="GO:0006935">
    <property type="term" value="P:chemotaxis"/>
    <property type="evidence" value="ECO:0007669"/>
    <property type="project" value="UniProtKB-KW"/>
</dbReference>
<dbReference type="InterPro" id="IPR028976">
    <property type="entry name" value="CheC-like_sf"/>
</dbReference>
<organism evidence="3">
    <name type="scientific">Desulfofervidus auxilii</name>
    <dbReference type="NCBI Taxonomy" id="1621989"/>
    <lineage>
        <taxon>Bacteria</taxon>
        <taxon>Pseudomonadati</taxon>
        <taxon>Thermodesulfobacteriota</taxon>
        <taxon>Candidatus Desulfofervidia</taxon>
        <taxon>Candidatus Desulfofervidales</taxon>
        <taxon>Candidatus Desulfofervidaceae</taxon>
        <taxon>Candidatus Desulfofervidus</taxon>
    </lineage>
</organism>
<gene>
    <name evidence="3" type="ORF">ENG63_09185</name>
</gene>
<evidence type="ECO:0000313" key="3">
    <source>
        <dbReference type="EMBL" id="HDD45013.1"/>
    </source>
</evidence>
<proteinExistence type="predicted"/>
<evidence type="ECO:0000259" key="2">
    <source>
        <dbReference type="Pfam" id="PF13690"/>
    </source>
</evidence>
<dbReference type="AlphaFoldDB" id="A0A7C0U426"/>
<keyword evidence="1" id="KW-0145">Chemotaxis</keyword>
<accession>A0A7C0U426</accession>
<dbReference type="Gene3D" id="3.40.1550.10">
    <property type="entry name" value="CheC-like"/>
    <property type="match status" value="1"/>
</dbReference>
<name>A0A7C0U426_DESA2</name>
<feature type="domain" description="Chemotaxis phosphatase CheX-like" evidence="2">
    <location>
        <begin position="42"/>
        <end position="119"/>
    </location>
</feature>
<sequence length="140" mass="16320">MSEKRILEQLESVTFKILADMFFLFPEEIKDINLPKEIFEGKISINSENKINLRFFISQKLAKTMAENFMGEVVSEDEINEVIKEFVNMIGGNFIARIDPEGKKKLDLPYVTKTKTINLVPDLKKYEIEGEFFAFTIERE</sequence>
<dbReference type="InterPro" id="IPR028051">
    <property type="entry name" value="CheX-like_dom"/>
</dbReference>